<gene>
    <name evidence="2" type="ORF">AQJ30_25535</name>
</gene>
<keyword evidence="3" id="KW-1185">Reference proteome</keyword>
<dbReference type="EMBL" id="LMWS01000032">
    <property type="protein sequence ID" value="KUN35490.1"/>
    <property type="molecule type" value="Genomic_DNA"/>
</dbReference>
<accession>A0A101QST8</accession>
<reference evidence="2 3" key="1">
    <citation type="submission" date="2015-10" db="EMBL/GenBank/DDBJ databases">
        <title>Draft genome sequence of Streptomyces longwoodensis DSM 41677, type strain for the species Streptomyces longwoodensis.</title>
        <authorList>
            <person name="Ruckert C."/>
            <person name="Winkler A."/>
            <person name="Kalinowski J."/>
            <person name="Kampfer P."/>
            <person name="Glaeser S."/>
        </authorList>
    </citation>
    <scope>NUCLEOTIDE SEQUENCE [LARGE SCALE GENOMIC DNA]</scope>
    <source>
        <strain evidence="2 3">DSM 41677</strain>
    </source>
</reference>
<dbReference type="Proteomes" id="UP000053271">
    <property type="component" value="Unassembled WGS sequence"/>
</dbReference>
<dbReference type="InterPro" id="IPR025847">
    <property type="entry name" value="MEDS_domain"/>
</dbReference>
<dbReference type="PROSITE" id="PS50801">
    <property type="entry name" value="STAS"/>
    <property type="match status" value="1"/>
</dbReference>
<dbReference type="GeneID" id="91427940"/>
<evidence type="ECO:0000313" key="2">
    <source>
        <dbReference type="EMBL" id="KUN35490.1"/>
    </source>
</evidence>
<dbReference type="RefSeq" id="WP_067238455.1">
    <property type="nucleotide sequence ID" value="NZ_KQ948558.1"/>
</dbReference>
<dbReference type="SUPFAM" id="SSF52091">
    <property type="entry name" value="SpoIIaa-like"/>
    <property type="match status" value="1"/>
</dbReference>
<feature type="domain" description="STAS" evidence="1">
    <location>
        <begin position="205"/>
        <end position="297"/>
    </location>
</feature>
<dbReference type="AlphaFoldDB" id="A0A101QST8"/>
<proteinExistence type="predicted"/>
<dbReference type="CDD" id="cd07043">
    <property type="entry name" value="STAS_anti-anti-sigma_factors"/>
    <property type="match status" value="1"/>
</dbReference>
<dbReference type="STRING" id="68231.AQJ30_25535"/>
<dbReference type="Gene3D" id="3.30.750.24">
    <property type="entry name" value="STAS domain"/>
    <property type="match status" value="1"/>
</dbReference>
<dbReference type="InterPro" id="IPR002645">
    <property type="entry name" value="STAS_dom"/>
</dbReference>
<sequence>MAADTCRDLLVQDIGRGDHVCLAYDDDAEQRHVLSHYLADGLRQGERVLYFADRNAPDEVLGWLRAVGIDPGPLVSRGQLAVTTADDSYLASGTFDPDTMVAVLRQEVTASLAAGWTGFRVSGEMGWALRGVPGADRLAEYETKVDAVFAEGRSSAICQYDARLFDAGHLHAFDRCHPSAAELRPLYEDAQLRLVPAFRSGRHALRVVGTVDHRSTAPLAAALETLLDRPGDLYVDMAELEFIDLAGVRALAHAADRMAAGRRLHVVHLAPLMAQVVRLVGFDDIPALSVDTAEDPA</sequence>
<evidence type="ECO:0000259" key="1">
    <source>
        <dbReference type="PROSITE" id="PS50801"/>
    </source>
</evidence>
<comment type="caution">
    <text evidence="2">The sequence shown here is derived from an EMBL/GenBank/DDBJ whole genome shotgun (WGS) entry which is preliminary data.</text>
</comment>
<protein>
    <recommendedName>
        <fullName evidence="1">STAS domain-containing protein</fullName>
    </recommendedName>
</protein>
<organism evidence="2 3">
    <name type="scientific">Streptomyces longwoodensis</name>
    <dbReference type="NCBI Taxonomy" id="68231"/>
    <lineage>
        <taxon>Bacteria</taxon>
        <taxon>Bacillati</taxon>
        <taxon>Actinomycetota</taxon>
        <taxon>Actinomycetes</taxon>
        <taxon>Kitasatosporales</taxon>
        <taxon>Streptomycetaceae</taxon>
        <taxon>Streptomyces</taxon>
    </lineage>
</organism>
<evidence type="ECO:0000313" key="3">
    <source>
        <dbReference type="Proteomes" id="UP000053271"/>
    </source>
</evidence>
<dbReference type="Pfam" id="PF13466">
    <property type="entry name" value="STAS_2"/>
    <property type="match status" value="1"/>
</dbReference>
<dbReference type="InterPro" id="IPR036513">
    <property type="entry name" value="STAS_dom_sf"/>
</dbReference>
<name>A0A101QST8_9ACTN</name>
<dbReference type="Pfam" id="PF14417">
    <property type="entry name" value="MEDS"/>
    <property type="match status" value="1"/>
</dbReference>
<dbReference type="InterPro" id="IPR058548">
    <property type="entry name" value="MlaB-like_STAS"/>
</dbReference>